<accession>E1ZHI7</accession>
<evidence type="ECO:0000313" key="2">
    <source>
        <dbReference type="Proteomes" id="UP000008141"/>
    </source>
</evidence>
<reference evidence="1 2" key="1">
    <citation type="journal article" date="2010" name="Plant Cell">
        <title>The Chlorella variabilis NC64A genome reveals adaptation to photosymbiosis, coevolution with viruses, and cryptic sex.</title>
        <authorList>
            <person name="Blanc G."/>
            <person name="Duncan G."/>
            <person name="Agarkova I."/>
            <person name="Borodovsky M."/>
            <person name="Gurnon J."/>
            <person name="Kuo A."/>
            <person name="Lindquist E."/>
            <person name="Lucas S."/>
            <person name="Pangilinan J."/>
            <person name="Polle J."/>
            <person name="Salamov A."/>
            <person name="Terry A."/>
            <person name="Yamada T."/>
            <person name="Dunigan D.D."/>
            <person name="Grigoriev I.V."/>
            <person name="Claverie J.M."/>
            <person name="Van Etten J.L."/>
        </authorList>
    </citation>
    <scope>NUCLEOTIDE SEQUENCE [LARGE SCALE GENOMIC DNA]</scope>
    <source>
        <strain evidence="1 2">NC64A</strain>
    </source>
</reference>
<dbReference type="GeneID" id="17354000"/>
<name>E1ZHI7_CHLVA</name>
<dbReference type="InParanoid" id="E1ZHI7"/>
<evidence type="ECO:0000313" key="1">
    <source>
        <dbReference type="EMBL" id="EFN54470.1"/>
    </source>
</evidence>
<proteinExistence type="predicted"/>
<dbReference type="KEGG" id="cvr:CHLNCDRAFT_135111"/>
<sequence>MSSAGGLVVRNLMLQVQRVDLRNANTNSYVAATFTLPAANRQLPASCIPHAPRSPLGANGM</sequence>
<organism evidence="2">
    <name type="scientific">Chlorella variabilis</name>
    <name type="common">Green alga</name>
    <dbReference type="NCBI Taxonomy" id="554065"/>
    <lineage>
        <taxon>Eukaryota</taxon>
        <taxon>Viridiplantae</taxon>
        <taxon>Chlorophyta</taxon>
        <taxon>core chlorophytes</taxon>
        <taxon>Trebouxiophyceae</taxon>
        <taxon>Chlorellales</taxon>
        <taxon>Chlorellaceae</taxon>
        <taxon>Chlorella clade</taxon>
        <taxon>Chlorella</taxon>
    </lineage>
</organism>
<dbReference type="EMBL" id="GL433847">
    <property type="protein sequence ID" value="EFN54470.1"/>
    <property type="molecule type" value="Genomic_DNA"/>
</dbReference>
<keyword evidence="2" id="KW-1185">Reference proteome</keyword>
<dbReference type="Proteomes" id="UP000008141">
    <property type="component" value="Unassembled WGS sequence"/>
</dbReference>
<dbReference type="RefSeq" id="XP_005846572.1">
    <property type="nucleotide sequence ID" value="XM_005846510.1"/>
</dbReference>
<protein>
    <submittedName>
        <fullName evidence="1">Uncharacterized protein</fullName>
    </submittedName>
</protein>
<gene>
    <name evidence="1" type="ORF">CHLNCDRAFT_135111</name>
</gene>
<dbReference type="AlphaFoldDB" id="E1ZHI7"/>